<dbReference type="OrthoDB" id="7631929at2"/>
<dbReference type="eggNOG" id="COG5470">
    <property type="taxonomic scope" value="Bacteria"/>
</dbReference>
<protein>
    <recommendedName>
        <fullName evidence="1">DUF1330 domain-containing protein</fullName>
    </recommendedName>
</protein>
<dbReference type="AlphaFoldDB" id="A0A059FBH0"/>
<accession>A0A059FBH0</accession>
<dbReference type="PANTHER" id="PTHR41521:SF4">
    <property type="entry name" value="BLR0684 PROTEIN"/>
    <property type="match status" value="1"/>
</dbReference>
<dbReference type="InterPro" id="IPR011008">
    <property type="entry name" value="Dimeric_a/b-barrel"/>
</dbReference>
<dbReference type="Gene3D" id="3.30.70.100">
    <property type="match status" value="1"/>
</dbReference>
<dbReference type="Pfam" id="PF07045">
    <property type="entry name" value="DUF1330"/>
    <property type="match status" value="1"/>
</dbReference>
<name>A0A059FBH0_9PROT</name>
<evidence type="ECO:0000259" key="1">
    <source>
        <dbReference type="Pfam" id="PF07045"/>
    </source>
</evidence>
<dbReference type="RefSeq" id="WP_051618714.1">
    <property type="nucleotide sequence ID" value="NZ_ARYK01000011.1"/>
</dbReference>
<organism evidence="2 3">
    <name type="scientific">Hyphomonas johnsonii MHS-2</name>
    <dbReference type="NCBI Taxonomy" id="1280950"/>
    <lineage>
        <taxon>Bacteria</taxon>
        <taxon>Pseudomonadati</taxon>
        <taxon>Pseudomonadota</taxon>
        <taxon>Alphaproteobacteria</taxon>
        <taxon>Hyphomonadales</taxon>
        <taxon>Hyphomonadaceae</taxon>
        <taxon>Hyphomonas</taxon>
    </lineage>
</organism>
<comment type="caution">
    <text evidence="2">The sequence shown here is derived from an EMBL/GenBank/DDBJ whole genome shotgun (WGS) entry which is preliminary data.</text>
</comment>
<dbReference type="Proteomes" id="UP000025171">
    <property type="component" value="Unassembled WGS sequence"/>
</dbReference>
<dbReference type="InterPro" id="IPR010753">
    <property type="entry name" value="DUF1330"/>
</dbReference>
<dbReference type="PATRIC" id="fig|1280950.3.peg.3216"/>
<gene>
    <name evidence="2" type="ORF">HJO_16020</name>
</gene>
<dbReference type="PANTHER" id="PTHR41521">
    <property type="match status" value="1"/>
</dbReference>
<dbReference type="SUPFAM" id="SSF54909">
    <property type="entry name" value="Dimeric alpha+beta barrel"/>
    <property type="match status" value="1"/>
</dbReference>
<dbReference type="EMBL" id="ARYK01000011">
    <property type="protein sequence ID" value="KCZ87906.1"/>
    <property type="molecule type" value="Genomic_DNA"/>
</dbReference>
<reference evidence="2 3" key="1">
    <citation type="journal article" date="2014" name="Antonie Van Leeuwenhoek">
        <title>Hyphomonas beringensis sp. nov. and Hyphomonas chukchiensis sp. nov., isolated from surface seawater of the Bering Sea and Chukchi Sea.</title>
        <authorList>
            <person name="Li C."/>
            <person name="Lai Q."/>
            <person name="Li G."/>
            <person name="Dong C."/>
            <person name="Wang J."/>
            <person name="Liao Y."/>
            <person name="Shao Z."/>
        </authorList>
    </citation>
    <scope>NUCLEOTIDE SEQUENCE [LARGE SCALE GENOMIC DNA]</scope>
    <source>
        <strain evidence="2 3">MHS-2</strain>
    </source>
</reference>
<proteinExistence type="predicted"/>
<sequence>MPAFIVATVEIQDLDKFKAYATTIAGLAEQYGGESVVKGAAIDVLEGSAPAGERIVVTRFPDEASARAYIADPVYADGKARRAGAATVCMRLVVT</sequence>
<evidence type="ECO:0000313" key="3">
    <source>
        <dbReference type="Proteomes" id="UP000025171"/>
    </source>
</evidence>
<evidence type="ECO:0000313" key="2">
    <source>
        <dbReference type="EMBL" id="KCZ87906.1"/>
    </source>
</evidence>
<dbReference type="STRING" id="1280950.HJO_16020"/>
<keyword evidence="3" id="KW-1185">Reference proteome</keyword>
<feature type="domain" description="DUF1330" evidence="1">
    <location>
        <begin position="2"/>
        <end position="93"/>
    </location>
</feature>